<dbReference type="Pfam" id="PF00931">
    <property type="entry name" value="NB-ARC"/>
    <property type="match status" value="1"/>
</dbReference>
<feature type="domain" description="NB-ARC" evidence="1">
    <location>
        <begin position="19"/>
        <end position="89"/>
    </location>
</feature>
<name>A0A0A9D0K0_ARUDO</name>
<proteinExistence type="predicted"/>
<dbReference type="PANTHER" id="PTHR19338:SF0">
    <property type="entry name" value="MITOCHONDRIAL IMPORT INNER MEMBRANE TRANSLOCASE SUBUNIT TIM13"/>
    <property type="match status" value="1"/>
</dbReference>
<protein>
    <recommendedName>
        <fullName evidence="1">NB-ARC domain-containing protein</fullName>
    </recommendedName>
</protein>
<evidence type="ECO:0000259" key="1">
    <source>
        <dbReference type="Pfam" id="PF00931"/>
    </source>
</evidence>
<accession>A0A0A9D0K0</accession>
<dbReference type="InterPro" id="IPR027417">
    <property type="entry name" value="P-loop_NTPase"/>
</dbReference>
<dbReference type="SUPFAM" id="SSF52540">
    <property type="entry name" value="P-loop containing nucleoside triphosphate hydrolases"/>
    <property type="match status" value="1"/>
</dbReference>
<organism evidence="2">
    <name type="scientific">Arundo donax</name>
    <name type="common">Giant reed</name>
    <name type="synonym">Donax arundinaceus</name>
    <dbReference type="NCBI Taxonomy" id="35708"/>
    <lineage>
        <taxon>Eukaryota</taxon>
        <taxon>Viridiplantae</taxon>
        <taxon>Streptophyta</taxon>
        <taxon>Embryophyta</taxon>
        <taxon>Tracheophyta</taxon>
        <taxon>Spermatophyta</taxon>
        <taxon>Magnoliopsida</taxon>
        <taxon>Liliopsida</taxon>
        <taxon>Poales</taxon>
        <taxon>Poaceae</taxon>
        <taxon>PACMAD clade</taxon>
        <taxon>Arundinoideae</taxon>
        <taxon>Arundineae</taxon>
        <taxon>Arundo</taxon>
    </lineage>
</organism>
<reference evidence="2" key="1">
    <citation type="submission" date="2014-09" db="EMBL/GenBank/DDBJ databases">
        <authorList>
            <person name="Magalhaes I.L.F."/>
            <person name="Oliveira U."/>
            <person name="Santos F.R."/>
            <person name="Vidigal T.H.D.A."/>
            <person name="Brescovit A.D."/>
            <person name="Santos A.J."/>
        </authorList>
    </citation>
    <scope>NUCLEOTIDE SEQUENCE</scope>
    <source>
        <tissue evidence="2">Shoot tissue taken approximately 20 cm above the soil surface</tissue>
    </source>
</reference>
<dbReference type="InterPro" id="IPR002182">
    <property type="entry name" value="NB-ARC"/>
</dbReference>
<evidence type="ECO:0000313" key="2">
    <source>
        <dbReference type="EMBL" id="JAD80203.1"/>
    </source>
</evidence>
<sequence>MPQLMKDEDLVGIKSNREQLTKLLRSDTRDLKVVSVCGMGGMGKTTLVANVYEKQKDKFLVHVWLTVSQTYNSVEALLRKLLEMTGPSEELGTANVGGIERRRNQMALTAWTSTRLKQSYSKCLDKRNCIR</sequence>
<dbReference type="Gene3D" id="3.40.50.300">
    <property type="entry name" value="P-loop containing nucleotide triphosphate hydrolases"/>
    <property type="match status" value="1"/>
</dbReference>
<dbReference type="EMBL" id="GBRH01217692">
    <property type="protein sequence ID" value="JAD80203.1"/>
    <property type="molecule type" value="Transcribed_RNA"/>
</dbReference>
<reference evidence="2" key="2">
    <citation type="journal article" date="2015" name="Data Brief">
        <title>Shoot transcriptome of the giant reed, Arundo donax.</title>
        <authorList>
            <person name="Barrero R.A."/>
            <person name="Guerrero F.D."/>
            <person name="Moolhuijzen P."/>
            <person name="Goolsby J.A."/>
            <person name="Tidwell J."/>
            <person name="Bellgard S.E."/>
            <person name="Bellgard M.I."/>
        </authorList>
    </citation>
    <scope>NUCLEOTIDE SEQUENCE</scope>
    <source>
        <tissue evidence="2">Shoot tissue taken approximately 20 cm above the soil surface</tissue>
    </source>
</reference>
<dbReference type="PANTHER" id="PTHR19338">
    <property type="entry name" value="TRANSLOCASE OF INNER MITOCHONDRIAL MEMBRANE 13 HOMOLOG"/>
    <property type="match status" value="1"/>
</dbReference>
<dbReference type="GO" id="GO:0043531">
    <property type="term" value="F:ADP binding"/>
    <property type="evidence" value="ECO:0007669"/>
    <property type="project" value="InterPro"/>
</dbReference>
<dbReference type="AlphaFoldDB" id="A0A0A9D0K0"/>